<dbReference type="AlphaFoldDB" id="A0AAF0ZN23"/>
<evidence type="ECO:0000256" key="1">
    <source>
        <dbReference type="SAM" id="Phobius"/>
    </source>
</evidence>
<keyword evidence="1" id="KW-0472">Membrane</keyword>
<protein>
    <recommendedName>
        <fullName evidence="2">Reverse transcriptase/retrotransposon-derived protein RNase H-like domain-containing protein</fullName>
    </recommendedName>
</protein>
<gene>
    <name evidence="3" type="ORF">MTR67_036229</name>
</gene>
<dbReference type="InterPro" id="IPR043502">
    <property type="entry name" value="DNA/RNA_pol_sf"/>
</dbReference>
<keyword evidence="4" id="KW-1185">Reference proteome</keyword>
<accession>A0AAF0ZN23</accession>
<dbReference type="SUPFAM" id="SSF56672">
    <property type="entry name" value="DNA/RNA polymerases"/>
    <property type="match status" value="1"/>
</dbReference>
<reference evidence="3" key="1">
    <citation type="submission" date="2023-08" db="EMBL/GenBank/DDBJ databases">
        <title>A de novo genome assembly of Solanum verrucosum Schlechtendal, a Mexican diploid species geographically isolated from the other diploid A-genome species in potato relatives.</title>
        <authorList>
            <person name="Hosaka K."/>
        </authorList>
    </citation>
    <scope>NUCLEOTIDE SEQUENCE</scope>
    <source>
        <tissue evidence="3">Young leaves</tissue>
    </source>
</reference>
<feature type="domain" description="Reverse transcriptase/retrotransposon-derived protein RNase H-like" evidence="2">
    <location>
        <begin position="2"/>
        <end position="56"/>
    </location>
</feature>
<feature type="transmembrane region" description="Helical" evidence="1">
    <location>
        <begin position="50"/>
        <end position="79"/>
    </location>
</feature>
<dbReference type="InterPro" id="IPR041577">
    <property type="entry name" value="RT_RNaseH_2"/>
</dbReference>
<evidence type="ECO:0000313" key="3">
    <source>
        <dbReference type="EMBL" id="WMV42844.1"/>
    </source>
</evidence>
<dbReference type="EMBL" id="CP133619">
    <property type="protein sequence ID" value="WMV42844.1"/>
    <property type="molecule type" value="Genomic_DNA"/>
</dbReference>
<name>A0AAF0ZN23_SOLVR</name>
<organism evidence="3 4">
    <name type="scientific">Solanum verrucosum</name>
    <dbReference type="NCBI Taxonomy" id="315347"/>
    <lineage>
        <taxon>Eukaryota</taxon>
        <taxon>Viridiplantae</taxon>
        <taxon>Streptophyta</taxon>
        <taxon>Embryophyta</taxon>
        <taxon>Tracheophyta</taxon>
        <taxon>Spermatophyta</taxon>
        <taxon>Magnoliopsida</taxon>
        <taxon>eudicotyledons</taxon>
        <taxon>Gunneridae</taxon>
        <taxon>Pentapetalae</taxon>
        <taxon>asterids</taxon>
        <taxon>lamiids</taxon>
        <taxon>Solanales</taxon>
        <taxon>Solanaceae</taxon>
        <taxon>Solanoideae</taxon>
        <taxon>Solaneae</taxon>
        <taxon>Solanum</taxon>
    </lineage>
</organism>
<keyword evidence="1" id="KW-1133">Transmembrane helix</keyword>
<proteinExistence type="predicted"/>
<evidence type="ECO:0000259" key="2">
    <source>
        <dbReference type="Pfam" id="PF17919"/>
    </source>
</evidence>
<dbReference type="Pfam" id="PF17919">
    <property type="entry name" value="RT_RNaseH_2"/>
    <property type="match status" value="1"/>
</dbReference>
<keyword evidence="1" id="KW-0812">Transmembrane</keyword>
<evidence type="ECO:0000313" key="4">
    <source>
        <dbReference type="Proteomes" id="UP001234989"/>
    </source>
</evidence>
<sequence>KKCEKNFQKLKTFLTITSIIALPVEGKDFRVYCDASHSGLDAVLMQDKNVIAYASRLGMGIRLFGLVSGFIFQFFQFLILVQRVSNIKPNYFGSVFFILVRFMLFRFGLIFVSSIFLLWVCLVGL</sequence>
<dbReference type="Proteomes" id="UP001234989">
    <property type="component" value="Chromosome 8"/>
</dbReference>
<feature type="transmembrane region" description="Helical" evidence="1">
    <location>
        <begin position="91"/>
        <end position="120"/>
    </location>
</feature>
<feature type="non-terminal residue" evidence="3">
    <location>
        <position position="1"/>
    </location>
</feature>